<accession>F0W316</accession>
<dbReference type="HOGENOM" id="CLU_2351009_0_0_1"/>
<protein>
    <submittedName>
        <fullName evidence="1">AlNc14C11G1395 protein</fullName>
    </submittedName>
</protein>
<sequence>MDMCCKIVLLIIQCTSDELNCDIGPVISYFLHRSKTYSMDPVECLWKLFNDKFDYVKASQGALVRCYRVTLVACSMLRCLWRSRRSAFRAFGLIVRF</sequence>
<gene>
    <name evidence="1" type="primary">AlNc14C11G1395</name>
    <name evidence="1" type="ORF">ALNC14_015960</name>
</gene>
<evidence type="ECO:0000313" key="1">
    <source>
        <dbReference type="EMBL" id="CCA15453.1"/>
    </source>
</evidence>
<organism evidence="1">
    <name type="scientific">Albugo laibachii Nc14</name>
    <dbReference type="NCBI Taxonomy" id="890382"/>
    <lineage>
        <taxon>Eukaryota</taxon>
        <taxon>Sar</taxon>
        <taxon>Stramenopiles</taxon>
        <taxon>Oomycota</taxon>
        <taxon>Peronosporomycetes</taxon>
        <taxon>Albuginales</taxon>
        <taxon>Albuginaceae</taxon>
        <taxon>Albugo</taxon>
    </lineage>
</organism>
<reference evidence="1" key="2">
    <citation type="submission" date="2011-02" db="EMBL/GenBank/DDBJ databases">
        <authorList>
            <person name="MacLean D."/>
        </authorList>
    </citation>
    <scope>NUCLEOTIDE SEQUENCE</scope>
</reference>
<reference evidence="1" key="1">
    <citation type="journal article" date="2011" name="PLoS Biol.">
        <title>Gene gain and loss during evolution of obligate parasitism in the white rust pathogen of Arabidopsis thaliana.</title>
        <authorList>
            <person name="Kemen E."/>
            <person name="Gardiner A."/>
            <person name="Schultz-Larsen T."/>
            <person name="Kemen A.C."/>
            <person name="Balmuth A.L."/>
            <person name="Robert-Seilaniantz A."/>
            <person name="Bailey K."/>
            <person name="Holub E."/>
            <person name="Studholme D.J."/>
            <person name="Maclean D."/>
            <person name="Jones J.D."/>
        </authorList>
    </citation>
    <scope>NUCLEOTIDE SEQUENCE</scope>
</reference>
<dbReference type="AlphaFoldDB" id="F0W316"/>
<name>F0W316_9STRA</name>
<proteinExistence type="predicted"/>
<dbReference type="EMBL" id="FR824056">
    <property type="protein sequence ID" value="CCA15453.1"/>
    <property type="molecule type" value="Genomic_DNA"/>
</dbReference>